<dbReference type="GO" id="GO:0016740">
    <property type="term" value="F:transferase activity"/>
    <property type="evidence" value="ECO:0007669"/>
    <property type="project" value="UniProtKB-KW"/>
</dbReference>
<dbReference type="PIRSF" id="PIRSF006268">
    <property type="entry name" value="ApbE"/>
    <property type="match status" value="1"/>
</dbReference>
<reference evidence="13 14" key="1">
    <citation type="submission" date="2020-10" db="EMBL/GenBank/DDBJ databases">
        <title>ChiBAC.</title>
        <authorList>
            <person name="Zenner C."/>
            <person name="Hitch T.C.A."/>
            <person name="Clavel T."/>
        </authorList>
    </citation>
    <scope>NUCLEOTIDE SEQUENCE [LARGE SCALE GENOMIC DNA]</scope>
    <source>
        <strain evidence="13 14">DSM 108706</strain>
    </source>
</reference>
<dbReference type="Pfam" id="PF02424">
    <property type="entry name" value="ApbE"/>
    <property type="match status" value="1"/>
</dbReference>
<evidence type="ECO:0000256" key="5">
    <source>
        <dbReference type="ARBA" id="ARBA00022679"/>
    </source>
</evidence>
<dbReference type="PANTHER" id="PTHR30040">
    <property type="entry name" value="THIAMINE BIOSYNTHESIS LIPOPROTEIN APBE"/>
    <property type="match status" value="1"/>
</dbReference>
<keyword evidence="14" id="KW-1185">Reference proteome</keyword>
<evidence type="ECO:0000256" key="3">
    <source>
        <dbReference type="ARBA" id="ARBA00016337"/>
    </source>
</evidence>
<evidence type="ECO:0000256" key="1">
    <source>
        <dbReference type="ARBA" id="ARBA00001946"/>
    </source>
</evidence>
<dbReference type="Proteomes" id="UP001516588">
    <property type="component" value="Unassembled WGS sequence"/>
</dbReference>
<proteinExistence type="inferred from homology"/>
<evidence type="ECO:0000313" key="14">
    <source>
        <dbReference type="Proteomes" id="UP001516588"/>
    </source>
</evidence>
<evidence type="ECO:0000256" key="6">
    <source>
        <dbReference type="ARBA" id="ARBA00022723"/>
    </source>
</evidence>
<evidence type="ECO:0000256" key="12">
    <source>
        <dbReference type="SAM" id="SignalP"/>
    </source>
</evidence>
<comment type="similarity">
    <text evidence="11">Belongs to the ApbE family.</text>
</comment>
<organism evidence="13 14">
    <name type="scientific">Gallibacter intestinalis</name>
    <dbReference type="NCBI Taxonomy" id="2779356"/>
    <lineage>
        <taxon>Bacteria</taxon>
        <taxon>Bacillati</taxon>
        <taxon>Bacillota</taxon>
        <taxon>Clostridia</taxon>
        <taxon>Eubacteriales</taxon>
        <taxon>Eubacteriaceae</taxon>
        <taxon>Gallibacter</taxon>
    </lineage>
</organism>
<keyword evidence="6 11" id="KW-0479">Metal-binding</keyword>
<evidence type="ECO:0000313" key="13">
    <source>
        <dbReference type="EMBL" id="MBE5036105.1"/>
    </source>
</evidence>
<dbReference type="EMBL" id="JADCKA010000015">
    <property type="protein sequence ID" value="MBE5036105.1"/>
    <property type="molecule type" value="Genomic_DNA"/>
</dbReference>
<comment type="catalytic activity">
    <reaction evidence="10 11">
        <text>L-threonyl-[protein] + FAD = FMN-L-threonyl-[protein] + AMP + H(+)</text>
        <dbReference type="Rhea" id="RHEA:36847"/>
        <dbReference type="Rhea" id="RHEA-COMP:11060"/>
        <dbReference type="Rhea" id="RHEA-COMP:11061"/>
        <dbReference type="ChEBI" id="CHEBI:15378"/>
        <dbReference type="ChEBI" id="CHEBI:30013"/>
        <dbReference type="ChEBI" id="CHEBI:57692"/>
        <dbReference type="ChEBI" id="CHEBI:74257"/>
        <dbReference type="ChEBI" id="CHEBI:456215"/>
        <dbReference type="EC" id="2.7.1.180"/>
    </reaction>
</comment>
<dbReference type="Gene3D" id="3.10.520.10">
    <property type="entry name" value="ApbE-like domains"/>
    <property type="match status" value="1"/>
</dbReference>
<protein>
    <recommendedName>
        <fullName evidence="3 11">FAD:protein FMN transferase</fullName>
        <ecNumber evidence="2 11">2.7.1.180</ecNumber>
    </recommendedName>
    <alternativeName>
        <fullName evidence="9 11">Flavin transferase</fullName>
    </alternativeName>
</protein>
<evidence type="ECO:0000256" key="2">
    <source>
        <dbReference type="ARBA" id="ARBA00011955"/>
    </source>
</evidence>
<dbReference type="RefSeq" id="WP_226385751.1">
    <property type="nucleotide sequence ID" value="NZ_JADCKA010000015.1"/>
</dbReference>
<dbReference type="EC" id="2.7.1.180" evidence="2 11"/>
<keyword evidence="8 11" id="KW-0460">Magnesium</keyword>
<evidence type="ECO:0000256" key="11">
    <source>
        <dbReference type="PIRNR" id="PIRNR006268"/>
    </source>
</evidence>
<dbReference type="SUPFAM" id="SSF143631">
    <property type="entry name" value="ApbE-like"/>
    <property type="match status" value="1"/>
</dbReference>
<evidence type="ECO:0000256" key="7">
    <source>
        <dbReference type="ARBA" id="ARBA00022827"/>
    </source>
</evidence>
<keyword evidence="5 11" id="KW-0808">Transferase</keyword>
<comment type="caution">
    <text evidence="13">The sequence shown here is derived from an EMBL/GenBank/DDBJ whole genome shotgun (WGS) entry which is preliminary data.</text>
</comment>
<gene>
    <name evidence="13" type="ORF">INF20_07450</name>
</gene>
<comment type="cofactor">
    <cofactor evidence="1">
        <name>Mg(2+)</name>
        <dbReference type="ChEBI" id="CHEBI:18420"/>
    </cofactor>
</comment>
<keyword evidence="4 11" id="KW-0285">Flavoprotein</keyword>
<evidence type="ECO:0000256" key="10">
    <source>
        <dbReference type="ARBA" id="ARBA00048540"/>
    </source>
</evidence>
<accession>A0ABR9QZ16</accession>
<dbReference type="InterPro" id="IPR024932">
    <property type="entry name" value="ApbE"/>
</dbReference>
<evidence type="ECO:0000256" key="8">
    <source>
        <dbReference type="ARBA" id="ARBA00022842"/>
    </source>
</evidence>
<evidence type="ECO:0000256" key="9">
    <source>
        <dbReference type="ARBA" id="ARBA00031306"/>
    </source>
</evidence>
<sequence>MRKKILLSLLCTLLIITQVSCKTNEPVSDTEFMLDTFCTIEIHGMDEDKATEIINETFDECKRYEGLFSRTMEGTDIYKINHAEGQPVEVSDETAELIRTSLELCEETDGLFDISIGRITNLWNFKDTENPTLPDDADIKAHLPSVDYRNINIEGNTVTLSDPDTWLDLGSIAKGYIADKLSQFMTDKGVTSGIVNLGGNIVAIGEKEDGSNWNIGLETPFSDSTEILGAVEMKDQTVVTSGTYERHFNIDGKEYHHVLDPATGYPKDTDILSVSIKSDMGNSTLCDGYSTTCLLLGKDKAIEFMADKEGYEYCITDMNGNITQSDGFGLVEEAGDK</sequence>
<dbReference type="PANTHER" id="PTHR30040:SF2">
    <property type="entry name" value="FAD:PROTEIN FMN TRANSFERASE"/>
    <property type="match status" value="1"/>
</dbReference>
<feature type="signal peptide" evidence="12">
    <location>
        <begin position="1"/>
        <end position="21"/>
    </location>
</feature>
<feature type="chain" id="PRO_5045284731" description="FAD:protein FMN transferase" evidence="12">
    <location>
        <begin position="22"/>
        <end position="337"/>
    </location>
</feature>
<evidence type="ECO:0000256" key="4">
    <source>
        <dbReference type="ARBA" id="ARBA00022630"/>
    </source>
</evidence>
<dbReference type="InterPro" id="IPR003374">
    <property type="entry name" value="ApbE-like_sf"/>
</dbReference>
<name>A0ABR9QZ16_9FIRM</name>
<keyword evidence="7 11" id="KW-0274">FAD</keyword>
<keyword evidence="12" id="KW-0732">Signal</keyword>